<evidence type="ECO:0000313" key="3">
    <source>
        <dbReference type="EMBL" id="NEN51716.1"/>
    </source>
</evidence>
<protein>
    <submittedName>
        <fullName evidence="3">MarR family transcriptional regulator</fullName>
    </submittedName>
</protein>
<sequence>MHVDRRELAEQLDDVVLGLRRLTLDRQEPNLTAASALATLRREGTCRVTELAAAEGISQPSMTALAARLTDAGLVHRRTDPADRPAVLLSVAPAGADLLDQRREARAARLTGPLATLAEDDVRAITHALPALTRLAGAPTPPGGTR</sequence>
<dbReference type="InterPro" id="IPR052526">
    <property type="entry name" value="HTH-type_Bedaq_tolerance"/>
</dbReference>
<dbReference type="RefSeq" id="WP_163611389.1">
    <property type="nucleotide sequence ID" value="NZ_JAAGWB010000034.1"/>
</dbReference>
<dbReference type="SUPFAM" id="SSF46785">
    <property type="entry name" value="Winged helix' DNA-binding domain"/>
    <property type="match status" value="1"/>
</dbReference>
<dbReference type="SMART" id="SM00347">
    <property type="entry name" value="HTH_MARR"/>
    <property type="match status" value="1"/>
</dbReference>
<dbReference type="EMBL" id="JAAGWH010000032">
    <property type="protein sequence ID" value="NEK94828.1"/>
    <property type="molecule type" value="Genomic_DNA"/>
</dbReference>
<keyword evidence="4" id="KW-1185">Reference proteome</keyword>
<dbReference type="Proteomes" id="UP000471152">
    <property type="component" value="Unassembled WGS sequence"/>
</dbReference>
<feature type="domain" description="HTH marR-type" evidence="1">
    <location>
        <begin position="1"/>
        <end position="134"/>
    </location>
</feature>
<dbReference type="AlphaFoldDB" id="A0A6P0HA56"/>
<dbReference type="PROSITE" id="PS50995">
    <property type="entry name" value="HTH_MARR_2"/>
    <property type="match status" value="1"/>
</dbReference>
<proteinExistence type="predicted"/>
<dbReference type="InterPro" id="IPR000835">
    <property type="entry name" value="HTH_MarR-typ"/>
</dbReference>
<organism evidence="3 5">
    <name type="scientific">Modestobacter muralis</name>
    <dbReference type="NCBI Taxonomy" id="1608614"/>
    <lineage>
        <taxon>Bacteria</taxon>
        <taxon>Bacillati</taxon>
        <taxon>Actinomycetota</taxon>
        <taxon>Actinomycetes</taxon>
        <taxon>Geodermatophilales</taxon>
        <taxon>Geodermatophilaceae</taxon>
        <taxon>Modestobacter</taxon>
    </lineage>
</organism>
<dbReference type="Proteomes" id="UP000468828">
    <property type="component" value="Unassembled WGS sequence"/>
</dbReference>
<dbReference type="InterPro" id="IPR036388">
    <property type="entry name" value="WH-like_DNA-bd_sf"/>
</dbReference>
<evidence type="ECO:0000313" key="2">
    <source>
        <dbReference type="EMBL" id="NEK94828.1"/>
    </source>
</evidence>
<dbReference type="InterPro" id="IPR036390">
    <property type="entry name" value="WH_DNA-bd_sf"/>
</dbReference>
<reference evidence="3 5" key="2">
    <citation type="submission" date="2020-02" db="EMBL/GenBank/DDBJ databases">
        <title>The WGS of Modestobacter muralis DSM 100205.</title>
        <authorList>
            <person name="Jiang Z."/>
        </authorList>
    </citation>
    <scope>NUCLEOTIDE SEQUENCE [LARGE SCALE GENOMIC DNA]</scope>
    <source>
        <strain evidence="3 5">DSM 100205</strain>
    </source>
</reference>
<evidence type="ECO:0000313" key="5">
    <source>
        <dbReference type="Proteomes" id="UP000471152"/>
    </source>
</evidence>
<reference evidence="2 4" key="1">
    <citation type="submission" date="2020-01" db="EMBL/GenBank/DDBJ databases">
        <title>the WGS Modestobacter muralis CPCC 204518.</title>
        <authorList>
            <person name="Jiang Z."/>
        </authorList>
    </citation>
    <scope>NUCLEOTIDE SEQUENCE [LARGE SCALE GENOMIC DNA]</scope>
    <source>
        <strain evidence="2 4">DSM 100205</strain>
    </source>
</reference>
<dbReference type="Pfam" id="PF01047">
    <property type="entry name" value="MarR"/>
    <property type="match status" value="1"/>
</dbReference>
<accession>A0A6P0HA56</accession>
<dbReference type="PANTHER" id="PTHR39515">
    <property type="entry name" value="CONSERVED PROTEIN"/>
    <property type="match status" value="1"/>
</dbReference>
<evidence type="ECO:0000259" key="1">
    <source>
        <dbReference type="PROSITE" id="PS50995"/>
    </source>
</evidence>
<dbReference type="Gene3D" id="1.10.10.10">
    <property type="entry name" value="Winged helix-like DNA-binding domain superfamily/Winged helix DNA-binding domain"/>
    <property type="match status" value="1"/>
</dbReference>
<name>A0A6P0HA56_9ACTN</name>
<gene>
    <name evidence="3" type="ORF">G3R41_12350</name>
    <name evidence="2" type="ORF">GCU67_11695</name>
</gene>
<dbReference type="PANTHER" id="PTHR39515:SF2">
    <property type="entry name" value="HTH-TYPE TRANSCRIPTIONAL REGULATOR RV0880"/>
    <property type="match status" value="1"/>
</dbReference>
<comment type="caution">
    <text evidence="3">The sequence shown here is derived from an EMBL/GenBank/DDBJ whole genome shotgun (WGS) entry which is preliminary data.</text>
</comment>
<dbReference type="GO" id="GO:0003700">
    <property type="term" value="F:DNA-binding transcription factor activity"/>
    <property type="evidence" value="ECO:0007669"/>
    <property type="project" value="InterPro"/>
</dbReference>
<dbReference type="EMBL" id="JAAGWB010000034">
    <property type="protein sequence ID" value="NEN51716.1"/>
    <property type="molecule type" value="Genomic_DNA"/>
</dbReference>
<evidence type="ECO:0000313" key="4">
    <source>
        <dbReference type="Proteomes" id="UP000468828"/>
    </source>
</evidence>